<feature type="binding site" evidence="12">
    <location>
        <position position="82"/>
    </location>
    <ligand>
        <name>Zn(2+)</name>
        <dbReference type="ChEBI" id="CHEBI:29105"/>
    </ligand>
</feature>
<keyword evidence="14" id="KW-1185">Reference proteome</keyword>
<dbReference type="RefSeq" id="WP_012046038.1">
    <property type="nucleotide sequence ID" value="NZ_JABFDP010000003.1"/>
</dbReference>
<dbReference type="GO" id="GO:0103117">
    <property type="term" value="F:UDP-3-O-acyl-N-acetylglucosamine deacetylase activity"/>
    <property type="evidence" value="ECO:0007669"/>
    <property type="project" value="UniProtKB-EC"/>
</dbReference>
<sequence>MKFSRQTTLRSQATVTGIGVHSGTPVSLTLGPAPIDTGIVFVRTGLDGCDREVKAAFNSVTATELATVLGDRNGPLVSTAEHVLAALCGMGIDNALIEIDGPEVPIMDGSAAPFVAAIDQAGILTQSAARRYIQVLKPVQVAIGRSVGELRPNSSGFQVEVEVDFANAVIGRQAYHFELSPERFRREIARARTFGFMSDVARLWSAGYALGSSFENSLVFDEERLLNPEGLRYADECVRHKVLDAIGDLALAGLPMLGTYRSVRGGHKLNHAVLTALMADRTAWRVVEGETVRRPRVAAEAVGGMVGGMIAPAFGPDVS</sequence>
<evidence type="ECO:0000256" key="10">
    <source>
        <dbReference type="ARBA" id="ARBA00023098"/>
    </source>
</evidence>
<keyword evidence="8 12" id="KW-0378">Hydrolase</keyword>
<reference evidence="14" key="1">
    <citation type="journal article" date="2021" name="ISME J.">
        <title>Evolutionary origin and ecological implication of a unique nif island in free-living Bradyrhizobium lineages.</title>
        <authorList>
            <person name="Tao J."/>
        </authorList>
    </citation>
    <scope>NUCLEOTIDE SEQUENCE [LARGE SCALE GENOMIC DNA]</scope>
    <source>
        <strain evidence="14">SZCCT0094</strain>
    </source>
</reference>
<comment type="cofactor">
    <cofactor evidence="1 12">
        <name>Zn(2+)</name>
        <dbReference type="ChEBI" id="CHEBI:29105"/>
    </cofactor>
</comment>
<evidence type="ECO:0000256" key="4">
    <source>
        <dbReference type="ARBA" id="ARBA00012745"/>
    </source>
</evidence>
<comment type="function">
    <text evidence="2 12">Catalyzes the hydrolysis of UDP-3-O-myristoyl-N-acetylglucosamine to form UDP-3-O-myristoylglucosamine and acetate, the committed step in lipid A biosynthesis.</text>
</comment>
<dbReference type="EMBL" id="JAFCLK010000032">
    <property type="protein sequence ID" value="MBR1139694.1"/>
    <property type="molecule type" value="Genomic_DNA"/>
</dbReference>
<evidence type="ECO:0000256" key="11">
    <source>
        <dbReference type="ARBA" id="ARBA00024535"/>
    </source>
</evidence>
<dbReference type="InterPro" id="IPR011334">
    <property type="entry name" value="UDP-acyl_GlcNac_deAcase_C"/>
</dbReference>
<comment type="similarity">
    <text evidence="12">Belongs to the LpxC family.</text>
</comment>
<comment type="catalytic activity">
    <reaction evidence="11 12">
        <text>a UDP-3-O-[(3R)-3-hydroxyacyl]-N-acetyl-alpha-D-glucosamine + H2O = a UDP-3-O-[(3R)-3-hydroxyacyl]-alpha-D-glucosamine + acetate</text>
        <dbReference type="Rhea" id="RHEA:67816"/>
        <dbReference type="ChEBI" id="CHEBI:15377"/>
        <dbReference type="ChEBI" id="CHEBI:30089"/>
        <dbReference type="ChEBI" id="CHEBI:137740"/>
        <dbReference type="ChEBI" id="CHEBI:173225"/>
        <dbReference type="EC" id="3.5.1.108"/>
    </reaction>
</comment>
<evidence type="ECO:0000256" key="6">
    <source>
        <dbReference type="ARBA" id="ARBA00022556"/>
    </source>
</evidence>
<keyword evidence="10 12" id="KW-0443">Lipid metabolism</keyword>
<dbReference type="Gene3D" id="3.30.1700.10">
    <property type="entry name" value="lpxc deacetylase, domain 2"/>
    <property type="match status" value="1"/>
</dbReference>
<evidence type="ECO:0000313" key="14">
    <source>
        <dbReference type="Proteomes" id="UP001314635"/>
    </source>
</evidence>
<evidence type="ECO:0000256" key="7">
    <source>
        <dbReference type="ARBA" id="ARBA00022723"/>
    </source>
</evidence>
<dbReference type="NCBIfam" id="TIGR00325">
    <property type="entry name" value="lpxC"/>
    <property type="match status" value="1"/>
</dbReference>
<gene>
    <name evidence="12" type="primary">lpxC</name>
    <name evidence="13" type="ORF">JQ619_28455</name>
</gene>
<name>A0ABS5GEG5_9BRAD</name>
<keyword evidence="7 12" id="KW-0479">Metal-binding</keyword>
<dbReference type="SUPFAM" id="SSF54211">
    <property type="entry name" value="Ribosomal protein S5 domain 2-like"/>
    <property type="match status" value="2"/>
</dbReference>
<feature type="active site" description="Proton donor" evidence="12">
    <location>
        <position position="267"/>
    </location>
</feature>
<dbReference type="Pfam" id="PF03331">
    <property type="entry name" value="LpxC"/>
    <property type="match status" value="1"/>
</dbReference>
<accession>A0ABS5GEG5</accession>
<dbReference type="InterPro" id="IPR015870">
    <property type="entry name" value="UDP-acyl_N-AcGlcN_deAcase_N"/>
</dbReference>
<dbReference type="InterPro" id="IPR020568">
    <property type="entry name" value="Ribosomal_Su5_D2-typ_SF"/>
</dbReference>
<evidence type="ECO:0000256" key="1">
    <source>
        <dbReference type="ARBA" id="ARBA00001947"/>
    </source>
</evidence>
<evidence type="ECO:0000313" key="13">
    <source>
        <dbReference type="EMBL" id="MBR1139694.1"/>
    </source>
</evidence>
<dbReference type="PANTHER" id="PTHR33694:SF1">
    <property type="entry name" value="UDP-3-O-ACYL-N-ACETYLGLUCOSAMINE DEACETYLASE 1, MITOCHONDRIAL-RELATED"/>
    <property type="match status" value="1"/>
</dbReference>
<comment type="caution">
    <text evidence="13">The sequence shown here is derived from an EMBL/GenBank/DDBJ whole genome shotgun (WGS) entry which is preliminary data.</text>
</comment>
<evidence type="ECO:0000256" key="8">
    <source>
        <dbReference type="ARBA" id="ARBA00022801"/>
    </source>
</evidence>
<dbReference type="Proteomes" id="UP001314635">
    <property type="component" value="Unassembled WGS sequence"/>
</dbReference>
<proteinExistence type="inferred from homology"/>
<keyword evidence="6 12" id="KW-0441">Lipid A biosynthesis</keyword>
<dbReference type="Gene3D" id="3.30.230.20">
    <property type="entry name" value="lpxc deacetylase, domain 1"/>
    <property type="match status" value="1"/>
</dbReference>
<organism evidence="13 14">
    <name type="scientific">Bradyrhizobium denitrificans</name>
    <dbReference type="NCBI Taxonomy" id="2734912"/>
    <lineage>
        <taxon>Bacteria</taxon>
        <taxon>Pseudomonadati</taxon>
        <taxon>Pseudomonadota</taxon>
        <taxon>Alphaproteobacteria</taxon>
        <taxon>Hyphomicrobiales</taxon>
        <taxon>Nitrobacteraceae</taxon>
        <taxon>Bradyrhizobium</taxon>
    </lineage>
</organism>
<evidence type="ECO:0000256" key="12">
    <source>
        <dbReference type="HAMAP-Rule" id="MF_00388"/>
    </source>
</evidence>
<feature type="binding site" evidence="12">
    <location>
        <position position="240"/>
    </location>
    <ligand>
        <name>Zn(2+)</name>
        <dbReference type="ChEBI" id="CHEBI:29105"/>
    </ligand>
</feature>
<keyword evidence="5 12" id="KW-0444">Lipid biosynthesis</keyword>
<evidence type="ECO:0000256" key="9">
    <source>
        <dbReference type="ARBA" id="ARBA00022833"/>
    </source>
</evidence>
<dbReference type="PANTHER" id="PTHR33694">
    <property type="entry name" value="UDP-3-O-ACYL-N-ACETYLGLUCOSAMINE DEACETYLASE 1, MITOCHONDRIAL-RELATED"/>
    <property type="match status" value="1"/>
</dbReference>
<comment type="pathway">
    <text evidence="3 12">Glycolipid biosynthesis; lipid IV(A) biosynthesis; lipid IV(A) from (3R)-3-hydroxytetradecanoyl-[acyl-carrier-protein] and UDP-N-acetyl-alpha-D-glucosamine: step 2/6.</text>
</comment>
<evidence type="ECO:0000256" key="3">
    <source>
        <dbReference type="ARBA" id="ARBA00005002"/>
    </source>
</evidence>
<dbReference type="EC" id="3.5.1.108" evidence="4 12"/>
<dbReference type="HAMAP" id="MF_00388">
    <property type="entry name" value="LpxC"/>
    <property type="match status" value="1"/>
</dbReference>
<feature type="binding site" evidence="12">
    <location>
        <position position="244"/>
    </location>
    <ligand>
        <name>Zn(2+)</name>
        <dbReference type="ChEBI" id="CHEBI:29105"/>
    </ligand>
</feature>
<evidence type="ECO:0000256" key="5">
    <source>
        <dbReference type="ARBA" id="ARBA00022516"/>
    </source>
</evidence>
<dbReference type="InterPro" id="IPR004463">
    <property type="entry name" value="UDP-acyl_GlcNac_deAcase"/>
</dbReference>
<keyword evidence="9 12" id="KW-0862">Zinc</keyword>
<protein>
    <recommendedName>
        <fullName evidence="4 12">UDP-3-O-acyl-N-acetylglucosamine deacetylase</fullName>
        <shortName evidence="12">UDP-3-O-acyl-GlcNAc deacetylase</shortName>
        <ecNumber evidence="4 12">3.5.1.108</ecNumber>
    </recommendedName>
    <alternativeName>
        <fullName evidence="12">UDP-3-O-[R-3-hydroxymyristoyl]-N-acetylglucosamine deacetylase</fullName>
    </alternativeName>
</protein>
<evidence type="ECO:0000256" key="2">
    <source>
        <dbReference type="ARBA" id="ARBA00002923"/>
    </source>
</evidence>